<evidence type="ECO:0008006" key="3">
    <source>
        <dbReference type="Google" id="ProtNLM"/>
    </source>
</evidence>
<dbReference type="EMBL" id="SACJ01000013">
    <property type="protein sequence ID" value="RVT72270.1"/>
    <property type="molecule type" value="Genomic_DNA"/>
</dbReference>
<evidence type="ECO:0000313" key="1">
    <source>
        <dbReference type="EMBL" id="RVT72270.1"/>
    </source>
</evidence>
<protein>
    <recommendedName>
        <fullName evidence="3">tRNA_anti-like</fullName>
    </recommendedName>
</protein>
<reference evidence="1 2" key="1">
    <citation type="submission" date="2019-01" db="EMBL/GenBank/DDBJ databases">
        <authorList>
            <person name="Chen W.-M."/>
        </authorList>
    </citation>
    <scope>NUCLEOTIDE SEQUENCE [LARGE SCALE GENOMIC DNA]</scope>
    <source>
        <strain evidence="1 2">BBQ-12</strain>
    </source>
</reference>
<evidence type="ECO:0000313" key="2">
    <source>
        <dbReference type="Proteomes" id="UP000285211"/>
    </source>
</evidence>
<name>A0A437KM57_9FLAO</name>
<gene>
    <name evidence="1" type="ORF">EOD40_15845</name>
</gene>
<proteinExistence type="predicted"/>
<keyword evidence="2" id="KW-1185">Reference proteome</keyword>
<dbReference type="Pfam" id="PF12869">
    <property type="entry name" value="tRNA_anti-like"/>
    <property type="match status" value="1"/>
</dbReference>
<dbReference type="AlphaFoldDB" id="A0A437KM57"/>
<organism evidence="1 2">
    <name type="scientific">Flavobacterium sufflavum</name>
    <dbReference type="NCBI Taxonomy" id="1921138"/>
    <lineage>
        <taxon>Bacteria</taxon>
        <taxon>Pseudomonadati</taxon>
        <taxon>Bacteroidota</taxon>
        <taxon>Flavobacteriia</taxon>
        <taxon>Flavobacteriales</taxon>
        <taxon>Flavobacteriaceae</taxon>
        <taxon>Flavobacterium</taxon>
    </lineage>
</organism>
<sequence>MKKIILVVLFLLLLVGGYFYVYKEHRDIAKEEVSYDIAVPVLFSEYQSNESAANTKYLDKTIEVSGKVSSLNMETKSIVLDEKLFATFLDKIPSTIKPNSQIKIKGRLIGYDSLLEEIKMDQCIILN</sequence>
<comment type="caution">
    <text evidence="1">The sequence shown here is derived from an EMBL/GenBank/DDBJ whole genome shotgun (WGS) entry which is preliminary data.</text>
</comment>
<dbReference type="InterPro" id="IPR024422">
    <property type="entry name" value="Protein_unknown_function_OB"/>
</dbReference>
<accession>A0A437KM57</accession>
<dbReference type="OrthoDB" id="1449127at2"/>
<dbReference type="RefSeq" id="WP_128197188.1">
    <property type="nucleotide sequence ID" value="NZ_SACJ01000013.1"/>
</dbReference>
<dbReference type="Proteomes" id="UP000285211">
    <property type="component" value="Unassembled WGS sequence"/>
</dbReference>